<organism evidence="7 8">
    <name type="scientific">Candidatus Infernicultor aquiphilus</name>
    <dbReference type="NCBI Taxonomy" id="1805029"/>
    <lineage>
        <taxon>Bacteria</taxon>
        <taxon>Pseudomonadati</taxon>
        <taxon>Atribacterota</taxon>
        <taxon>Candidatus Phoenicimicrobiia</taxon>
        <taxon>Candidatus Pheonicimicrobiales</taxon>
        <taxon>Candidatus Phoenicimicrobiaceae</taxon>
        <taxon>Candidatus Infernicultor</taxon>
    </lineage>
</organism>
<dbReference type="Pfam" id="PF12399">
    <property type="entry name" value="BCA_ABC_TP_C"/>
    <property type="match status" value="1"/>
</dbReference>
<protein>
    <submittedName>
        <fullName evidence="7">ABC transporter ATP-binding protein</fullName>
    </submittedName>
</protein>
<dbReference type="AlphaFoldDB" id="A0A2M8CDJ3"/>
<dbReference type="InterPro" id="IPR003593">
    <property type="entry name" value="AAA+_ATPase"/>
</dbReference>
<evidence type="ECO:0000313" key="6">
    <source>
        <dbReference type="EMBL" id="PIY32902.1"/>
    </source>
</evidence>
<dbReference type="CDD" id="cd03219">
    <property type="entry name" value="ABC_Mj1267_LivG_branched"/>
    <property type="match status" value="1"/>
</dbReference>
<proteinExistence type="predicted"/>
<dbReference type="PROSITE" id="PS50893">
    <property type="entry name" value="ABC_TRANSPORTER_2"/>
    <property type="match status" value="1"/>
</dbReference>
<dbReference type="Proteomes" id="UP000230646">
    <property type="component" value="Unassembled WGS sequence"/>
</dbReference>
<dbReference type="EMBL" id="PFTV01000083">
    <property type="protein sequence ID" value="PJB57135.1"/>
    <property type="molecule type" value="Genomic_DNA"/>
</dbReference>
<evidence type="ECO:0000313" key="5">
    <source>
        <dbReference type="EMBL" id="PIX35313.1"/>
    </source>
</evidence>
<name>A0A2M8CDJ3_9BACT</name>
<evidence type="ECO:0000256" key="3">
    <source>
        <dbReference type="ARBA" id="ARBA00022840"/>
    </source>
</evidence>
<dbReference type="EMBL" id="PFIP01000011">
    <property type="protein sequence ID" value="PIX35313.1"/>
    <property type="molecule type" value="Genomic_DNA"/>
</dbReference>
<accession>A0A2M7KAZ6</accession>
<keyword evidence="3 7" id="KW-0067">ATP-binding</keyword>
<dbReference type="PANTHER" id="PTHR45772">
    <property type="entry name" value="CONSERVED COMPONENT OF ABC TRANSPORTER FOR NATURAL AMINO ACIDS-RELATED"/>
    <property type="match status" value="1"/>
</dbReference>
<sequence>MFKDSSLNTEKLVESKPGEERIKIVQKIALETQKLTKKFGGLIAVNNFDLKVNRGEISSLIGPNGAGKTTVFNVITGLYQGDGGKVIFKGEDLAGKKPHRIIAKGIARTFQNIRLFSNMTCLENVMAGQHCRSKEGTWSSIFRTSYQKKEESEIRKIAKRLLQRVGLWKFGDELAKNIAYGNQRMLEIARALASNPDLLILDEPSSGLNDKESEDLMKFLKSLLKENLTILLIEHHMNVVMGISDWVTVMDEGKKIAEGVPEDIYHNPLVIEAYLGKEEEEEEEI</sequence>
<dbReference type="Gene3D" id="3.40.50.300">
    <property type="entry name" value="P-loop containing nucleotide triphosphate hydrolases"/>
    <property type="match status" value="1"/>
</dbReference>
<dbReference type="InterPro" id="IPR027417">
    <property type="entry name" value="P-loop_NTPase"/>
</dbReference>
<dbReference type="RefSeq" id="WP_406607333.1">
    <property type="nucleotide sequence ID" value="NZ_PFKO01000151.1"/>
</dbReference>
<evidence type="ECO:0000256" key="1">
    <source>
        <dbReference type="ARBA" id="ARBA00022448"/>
    </source>
</evidence>
<dbReference type="GO" id="GO:0005886">
    <property type="term" value="C:plasma membrane"/>
    <property type="evidence" value="ECO:0007669"/>
    <property type="project" value="TreeGrafter"/>
</dbReference>
<dbReference type="Proteomes" id="UP000228560">
    <property type="component" value="Unassembled WGS sequence"/>
</dbReference>
<dbReference type="SMART" id="SM00382">
    <property type="entry name" value="AAA"/>
    <property type="match status" value="1"/>
</dbReference>
<dbReference type="InterPro" id="IPR032823">
    <property type="entry name" value="BCA_ABC_TP_C"/>
</dbReference>
<dbReference type="SUPFAM" id="SSF52540">
    <property type="entry name" value="P-loop containing nucleoside triphosphate hydrolases"/>
    <property type="match status" value="1"/>
</dbReference>
<dbReference type="GO" id="GO:0042941">
    <property type="term" value="P:D-alanine transmembrane transport"/>
    <property type="evidence" value="ECO:0007669"/>
    <property type="project" value="TreeGrafter"/>
</dbReference>
<gene>
    <name evidence="7" type="ORF">CO097_03320</name>
    <name evidence="6" type="ORF">COZ07_04130</name>
    <name evidence="5" type="ORF">COZ58_00560</name>
</gene>
<evidence type="ECO:0000313" key="9">
    <source>
        <dbReference type="Proteomes" id="UP000230646"/>
    </source>
</evidence>
<evidence type="ECO:0000313" key="8">
    <source>
        <dbReference type="Proteomes" id="UP000228560"/>
    </source>
</evidence>
<dbReference type="GO" id="GO:0015192">
    <property type="term" value="F:L-phenylalanine transmembrane transporter activity"/>
    <property type="evidence" value="ECO:0007669"/>
    <property type="project" value="TreeGrafter"/>
</dbReference>
<keyword evidence="1" id="KW-0813">Transport</keyword>
<keyword evidence="2" id="KW-0547">Nucleotide-binding</keyword>
<dbReference type="Pfam" id="PF00005">
    <property type="entry name" value="ABC_tran"/>
    <property type="match status" value="1"/>
</dbReference>
<dbReference type="PANTHER" id="PTHR45772:SF7">
    <property type="entry name" value="AMINO ACID ABC TRANSPORTER ATP-BINDING PROTEIN"/>
    <property type="match status" value="1"/>
</dbReference>
<accession>A0A2M8CDJ3</accession>
<dbReference type="InterPro" id="IPR051120">
    <property type="entry name" value="ABC_AA/LPS_Transport"/>
</dbReference>
<feature type="domain" description="ABC transporter" evidence="4">
    <location>
        <begin position="30"/>
        <end position="277"/>
    </location>
</feature>
<dbReference type="GO" id="GO:1903806">
    <property type="term" value="P:L-isoleucine import across plasma membrane"/>
    <property type="evidence" value="ECO:0007669"/>
    <property type="project" value="TreeGrafter"/>
</dbReference>
<dbReference type="GO" id="GO:0016887">
    <property type="term" value="F:ATP hydrolysis activity"/>
    <property type="evidence" value="ECO:0007669"/>
    <property type="project" value="InterPro"/>
</dbReference>
<evidence type="ECO:0000259" key="4">
    <source>
        <dbReference type="PROSITE" id="PS50893"/>
    </source>
</evidence>
<dbReference type="InterPro" id="IPR003439">
    <property type="entry name" value="ABC_transporter-like_ATP-bd"/>
</dbReference>
<dbReference type="PROSITE" id="PS00211">
    <property type="entry name" value="ABC_TRANSPORTER_1"/>
    <property type="match status" value="1"/>
</dbReference>
<dbReference type="GO" id="GO:0015808">
    <property type="term" value="P:L-alanine transport"/>
    <property type="evidence" value="ECO:0007669"/>
    <property type="project" value="TreeGrafter"/>
</dbReference>
<dbReference type="GO" id="GO:1903805">
    <property type="term" value="P:L-valine import across plasma membrane"/>
    <property type="evidence" value="ECO:0007669"/>
    <property type="project" value="TreeGrafter"/>
</dbReference>
<dbReference type="InterPro" id="IPR017871">
    <property type="entry name" value="ABC_transporter-like_CS"/>
</dbReference>
<comment type="caution">
    <text evidence="7">The sequence shown here is derived from an EMBL/GenBank/DDBJ whole genome shotgun (WGS) entry which is preliminary data.</text>
</comment>
<evidence type="ECO:0000256" key="2">
    <source>
        <dbReference type="ARBA" id="ARBA00022741"/>
    </source>
</evidence>
<evidence type="ECO:0000313" key="7">
    <source>
        <dbReference type="EMBL" id="PJB57135.1"/>
    </source>
</evidence>
<dbReference type="GO" id="GO:0005524">
    <property type="term" value="F:ATP binding"/>
    <property type="evidence" value="ECO:0007669"/>
    <property type="project" value="UniProtKB-KW"/>
</dbReference>
<reference evidence="5" key="1">
    <citation type="submission" date="2017-09" db="EMBL/GenBank/DDBJ databases">
        <title>Depth-based differentiation of microbial function through sediment-hosted aquifers and enrichment of novel symbionts in the deep terrestrial subsurface.</title>
        <authorList>
            <person name="Probst A.J."/>
            <person name="Ladd B."/>
            <person name="Jarett J.K."/>
            <person name="Geller-Mcgrath D.E."/>
            <person name="Sieber C.M.K."/>
            <person name="Emerson J.B."/>
            <person name="Anantharaman K."/>
            <person name="Thomas B.C."/>
            <person name="Malmstrom R."/>
            <person name="Stieglmeier M."/>
            <person name="Klingl A."/>
            <person name="Woyke T."/>
            <person name="Ryan C.M."/>
            <person name="Banfield J.F."/>
        </authorList>
    </citation>
    <scope>NUCLEOTIDE SEQUENCE</scope>
    <source>
        <strain evidence="5">CG_4_8_14_3_um_filter_34_18</strain>
    </source>
</reference>
<dbReference type="FunFam" id="3.40.50.300:FF:000421">
    <property type="entry name" value="Branched-chain amino acid ABC transporter ATP-binding protein"/>
    <property type="match status" value="1"/>
</dbReference>
<dbReference type="EMBL" id="PFKO01000151">
    <property type="protein sequence ID" value="PIY32902.1"/>
    <property type="molecule type" value="Genomic_DNA"/>
</dbReference>
<dbReference type="GO" id="GO:0015188">
    <property type="term" value="F:L-isoleucine transmembrane transporter activity"/>
    <property type="evidence" value="ECO:0007669"/>
    <property type="project" value="TreeGrafter"/>
</dbReference>
<dbReference type="Proteomes" id="UP000231493">
    <property type="component" value="Unassembled WGS sequence"/>
</dbReference>
<accession>A0A2M7PRE4</accession>
<reference evidence="8 9" key="2">
    <citation type="submission" date="2017-09" db="EMBL/GenBank/DDBJ databases">
        <title>Depth-based differentiation of microbial function through sediment-hosted aquifers and enrichment of novel symbionts in the deep terrestrial subsurface.</title>
        <authorList>
            <person name="Probst A.J."/>
            <person name="Ladd B."/>
            <person name="Jarett J.K."/>
            <person name="Geller-Mcgrath D.E."/>
            <person name="Sieber C.M."/>
            <person name="Emerson J.B."/>
            <person name="Anantharaman K."/>
            <person name="Thomas B.C."/>
            <person name="Malmstrom R."/>
            <person name="Stieglmeier M."/>
            <person name="Klingl A."/>
            <person name="Woyke T."/>
            <person name="Ryan C.M."/>
            <person name="Banfield J.F."/>
        </authorList>
    </citation>
    <scope>NUCLEOTIDE SEQUENCE [LARGE SCALE GENOMIC DNA]</scope>
    <source>
        <strain evidence="6">CG_4_10_14_3_um_filter_34_13</strain>
        <strain evidence="7">CG_4_9_14_3_um_filter_33_16</strain>
    </source>
</reference>
<dbReference type="GO" id="GO:0005304">
    <property type="term" value="F:L-valine transmembrane transporter activity"/>
    <property type="evidence" value="ECO:0007669"/>
    <property type="project" value="TreeGrafter"/>
</dbReference>